<dbReference type="EMBL" id="NRRL01000015">
    <property type="protein sequence ID" value="MBK1668024.1"/>
    <property type="molecule type" value="Genomic_DNA"/>
</dbReference>
<reference evidence="12 13" key="1">
    <citation type="journal article" date="2020" name="Microorganisms">
        <title>Osmotic Adaptation and Compatible Solute Biosynthesis of Phototrophic Bacteria as Revealed from Genome Analyses.</title>
        <authorList>
            <person name="Imhoff J.F."/>
            <person name="Rahn T."/>
            <person name="Kunzel S."/>
            <person name="Keller A."/>
            <person name="Neulinger S.C."/>
        </authorList>
    </citation>
    <scope>NUCLEOTIDE SEQUENCE [LARGE SCALE GENOMIC DNA]</scope>
    <source>
        <strain evidence="12 13">DSM 9895</strain>
    </source>
</reference>
<dbReference type="Gene3D" id="1.20.1050.90">
    <property type="entry name" value="RecF/RecN/SMC, N-terminal domain"/>
    <property type="match status" value="1"/>
</dbReference>
<name>A0ABS1DCS7_9PROT</name>
<dbReference type="InterPro" id="IPR001238">
    <property type="entry name" value="DNA-binding_RecF"/>
</dbReference>
<dbReference type="InterPro" id="IPR042174">
    <property type="entry name" value="RecF_2"/>
</dbReference>
<dbReference type="NCBIfam" id="TIGR00611">
    <property type="entry name" value="recf"/>
    <property type="match status" value="1"/>
</dbReference>
<feature type="domain" description="RecF/RecN/SMC N-terminal" evidence="11">
    <location>
        <begin position="27"/>
        <end position="379"/>
    </location>
</feature>
<proteinExistence type="inferred from homology"/>
<evidence type="ECO:0000256" key="9">
    <source>
        <dbReference type="HAMAP-Rule" id="MF_00365"/>
    </source>
</evidence>
<keyword evidence="13" id="KW-1185">Reference proteome</keyword>
<dbReference type="InterPro" id="IPR018078">
    <property type="entry name" value="DNA-binding_RecF_CS"/>
</dbReference>
<evidence type="ECO:0000313" key="12">
    <source>
        <dbReference type="EMBL" id="MBK1668024.1"/>
    </source>
</evidence>
<evidence type="ECO:0000313" key="13">
    <source>
        <dbReference type="Proteomes" id="UP001296873"/>
    </source>
</evidence>
<keyword evidence="5 9" id="KW-0235">DNA replication</keyword>
<keyword evidence="8 9" id="KW-0238">DNA-binding</keyword>
<dbReference type="InterPro" id="IPR027417">
    <property type="entry name" value="P-loop_NTPase"/>
</dbReference>
<feature type="binding site" evidence="9">
    <location>
        <begin position="55"/>
        <end position="62"/>
    </location>
    <ligand>
        <name>ATP</name>
        <dbReference type="ChEBI" id="CHEBI:30616"/>
    </ligand>
</feature>
<keyword evidence="6 9" id="KW-0547">Nucleotide-binding</keyword>
<comment type="similarity">
    <text evidence="2 9 10">Belongs to the RecF family.</text>
</comment>
<dbReference type="PANTHER" id="PTHR32182:SF0">
    <property type="entry name" value="DNA REPLICATION AND REPAIR PROTEIN RECF"/>
    <property type="match status" value="1"/>
</dbReference>
<dbReference type="InterPro" id="IPR003395">
    <property type="entry name" value="RecF/RecN/SMC_N"/>
</dbReference>
<comment type="subcellular location">
    <subcellularLocation>
        <location evidence="1 9 10">Cytoplasm</location>
    </subcellularLocation>
</comment>
<dbReference type="PROSITE" id="PS00617">
    <property type="entry name" value="RECF_1"/>
    <property type="match status" value="1"/>
</dbReference>
<evidence type="ECO:0000256" key="2">
    <source>
        <dbReference type="ARBA" id="ARBA00008016"/>
    </source>
</evidence>
<gene>
    <name evidence="9" type="primary">recF</name>
    <name evidence="12" type="ORF">CKO28_08240</name>
</gene>
<accession>A0ABS1DCS7</accession>
<dbReference type="HAMAP" id="MF_00365">
    <property type="entry name" value="RecF"/>
    <property type="match status" value="1"/>
</dbReference>
<dbReference type="Pfam" id="PF02463">
    <property type="entry name" value="SMC_N"/>
    <property type="match status" value="1"/>
</dbReference>
<keyword evidence="9 10" id="KW-0742">SOS response</keyword>
<dbReference type="PROSITE" id="PS00618">
    <property type="entry name" value="RECF_2"/>
    <property type="match status" value="1"/>
</dbReference>
<evidence type="ECO:0000256" key="8">
    <source>
        <dbReference type="ARBA" id="ARBA00023125"/>
    </source>
</evidence>
<evidence type="ECO:0000256" key="10">
    <source>
        <dbReference type="RuleBase" id="RU000578"/>
    </source>
</evidence>
<organism evidence="12 13">
    <name type="scientific">Rhodovibrio sodomensis</name>
    <dbReference type="NCBI Taxonomy" id="1088"/>
    <lineage>
        <taxon>Bacteria</taxon>
        <taxon>Pseudomonadati</taxon>
        <taxon>Pseudomonadota</taxon>
        <taxon>Alphaproteobacteria</taxon>
        <taxon>Rhodospirillales</taxon>
        <taxon>Rhodovibrionaceae</taxon>
        <taxon>Rhodovibrio</taxon>
    </lineage>
</organism>
<keyword evidence="9 10" id="KW-0234">DNA repair</keyword>
<evidence type="ECO:0000256" key="1">
    <source>
        <dbReference type="ARBA" id="ARBA00004496"/>
    </source>
</evidence>
<keyword evidence="4 9" id="KW-0963">Cytoplasm</keyword>
<evidence type="ECO:0000259" key="11">
    <source>
        <dbReference type="Pfam" id="PF02463"/>
    </source>
</evidence>
<dbReference type="SUPFAM" id="SSF52540">
    <property type="entry name" value="P-loop containing nucleoside triphosphate hydrolases"/>
    <property type="match status" value="1"/>
</dbReference>
<sequence length="419" mass="44760">MERTGHAALHADTRDRVAAPAPTPGLYVRRLHLTAFRNYAHAELHGDGRPVVLTGPNGAGKTNLLEAVSFLAPGRGLRRAGLSEVERHPGAQGRGQGADAQADAPVPAQQPWAVAARVITPDGPRDLGTGRDPTADGRERRAVKIDGDFAGSQQALGEIVAVTWLTPQMDRLFQDSPGGRRRFVDRLVYGIDPAHAGRVNAYEHALRERARLLRGDRAPDPAWLGVLEQRMAERGVAIAAARRQLIDRLASASASGGGPFPKADLGLAGDLETWFDELSALDAEEKMTAALQQARGRDADTGGAAYGPHRADLVARHVARDLPAELCSTGEQKALLISIVLAHARLLTAERGFAPLVLLDEVAAHLDAERRAALFDELVALGAQPWLTGTDPELFAGLQGRAQFFEVQAARIKPVTPAT</sequence>
<evidence type="ECO:0000256" key="6">
    <source>
        <dbReference type="ARBA" id="ARBA00022741"/>
    </source>
</evidence>
<protein>
    <recommendedName>
        <fullName evidence="3 9">DNA replication and repair protein RecF</fullName>
    </recommendedName>
</protein>
<dbReference type="Proteomes" id="UP001296873">
    <property type="component" value="Unassembled WGS sequence"/>
</dbReference>
<evidence type="ECO:0000256" key="4">
    <source>
        <dbReference type="ARBA" id="ARBA00022490"/>
    </source>
</evidence>
<evidence type="ECO:0000256" key="7">
    <source>
        <dbReference type="ARBA" id="ARBA00022840"/>
    </source>
</evidence>
<dbReference type="Gene3D" id="3.40.50.300">
    <property type="entry name" value="P-loop containing nucleotide triphosphate hydrolases"/>
    <property type="match status" value="1"/>
</dbReference>
<keyword evidence="9 10" id="KW-0227">DNA damage</keyword>
<keyword evidence="7 9" id="KW-0067">ATP-binding</keyword>
<comment type="function">
    <text evidence="9 10">The RecF protein is involved in DNA metabolism; it is required for DNA replication and normal SOS inducibility. RecF binds preferentially to single-stranded, linear DNA. It also seems to bind ATP.</text>
</comment>
<comment type="caution">
    <text evidence="12">The sequence shown here is derived from an EMBL/GenBank/DDBJ whole genome shotgun (WGS) entry which is preliminary data.</text>
</comment>
<evidence type="ECO:0000256" key="5">
    <source>
        <dbReference type="ARBA" id="ARBA00022705"/>
    </source>
</evidence>
<evidence type="ECO:0000256" key="3">
    <source>
        <dbReference type="ARBA" id="ARBA00020170"/>
    </source>
</evidence>
<dbReference type="PANTHER" id="PTHR32182">
    <property type="entry name" value="DNA REPLICATION AND REPAIR PROTEIN RECF"/>
    <property type="match status" value="1"/>
</dbReference>